<dbReference type="EMBL" id="ML986484">
    <property type="protein sequence ID" value="KAF2280703.1"/>
    <property type="molecule type" value="Genomic_DNA"/>
</dbReference>
<sequence length="801" mass="90756">MHIQQVARRTSQISLATIDPEEIEPFRDDWEHDTQPLAGDAIQARGHDATAAPAPADSSSLCTRCQNFDVQSFARSANRRKGYLLRDVQAAANQGCSFCALLLEALEGVEKPEYFYNNLFVGRTTLNPDLYVHMTVSESYYDDRELCTSLSMGLSVNRILVELGDRFSGVRNQSKHEVCIAADPGSPAVLNGDIVGRYIGNDPSSASHYETARNWLQACSSHSKCNQRVSGSVQIDPYHSPLPTRVVEITRENNQQRLYLRQTEGLNGAYITLTHRWNEFTGKCITTTSNYEERLLGGDFGELPQLFRDALTIAEKLNIKFIWIDSICIIQQGDNLADWRREAPKMAQYYQFSVFTLAGTAEDMTGGLLQPYPRDSVPWASKLVRLPYRDKAGAVAGDFYAYIRRVPLVGEYMDQVRSSILFRRGWILQEWLLSKRLLWYTPNGLFFECQQELPRSYDQAQIAFGRAGAELQAHLQLKASFHFSNSDILSFWYHALEVYSGQHLTKPELDRILAVGGLAKEVAQILADPERLASRENEAQNEVYVAGLWLRDIYHGLLWEKEHHASEQDTKTVDKTPSWSWASLLTLVRWPERSKGTKSAFTVTGLCFTEREAHEIPDHVVFDGCKLRPFNAMTERPTFDPANMFSCLHIRGKLHTVHIRGYLETEENLKKAALSTGYSPIPEACNWRAICSAFQPDIIAGWGSLERLQPRYPSACDDFGIAVYALHVSTRYLRHGVWVKRQLPVLDVLFLEEVVSPLGTPEQTAERRVSNRFRRLGIGRIADEGLIAEFEEAGERDIQLI</sequence>
<dbReference type="AlphaFoldDB" id="A0A6A6JXA3"/>
<evidence type="ECO:0000313" key="2">
    <source>
        <dbReference type="EMBL" id="KAF2280703.1"/>
    </source>
</evidence>
<dbReference type="Pfam" id="PF06985">
    <property type="entry name" value="HET"/>
    <property type="match status" value="1"/>
</dbReference>
<proteinExistence type="predicted"/>
<dbReference type="InterPro" id="IPR010730">
    <property type="entry name" value="HET"/>
</dbReference>
<reference evidence="2" key="1">
    <citation type="journal article" date="2020" name="Stud. Mycol.">
        <title>101 Dothideomycetes genomes: a test case for predicting lifestyles and emergence of pathogens.</title>
        <authorList>
            <person name="Haridas S."/>
            <person name="Albert R."/>
            <person name="Binder M."/>
            <person name="Bloem J."/>
            <person name="Labutti K."/>
            <person name="Salamov A."/>
            <person name="Andreopoulos B."/>
            <person name="Baker S."/>
            <person name="Barry K."/>
            <person name="Bills G."/>
            <person name="Bluhm B."/>
            <person name="Cannon C."/>
            <person name="Castanera R."/>
            <person name="Culley D."/>
            <person name="Daum C."/>
            <person name="Ezra D."/>
            <person name="Gonzalez J."/>
            <person name="Henrissat B."/>
            <person name="Kuo A."/>
            <person name="Liang C."/>
            <person name="Lipzen A."/>
            <person name="Lutzoni F."/>
            <person name="Magnuson J."/>
            <person name="Mondo S."/>
            <person name="Nolan M."/>
            <person name="Ohm R."/>
            <person name="Pangilinan J."/>
            <person name="Park H.-J."/>
            <person name="Ramirez L."/>
            <person name="Alfaro M."/>
            <person name="Sun H."/>
            <person name="Tritt A."/>
            <person name="Yoshinaga Y."/>
            <person name="Zwiers L.-H."/>
            <person name="Turgeon B."/>
            <person name="Goodwin S."/>
            <person name="Spatafora J."/>
            <person name="Crous P."/>
            <person name="Grigoriev I."/>
        </authorList>
    </citation>
    <scope>NUCLEOTIDE SEQUENCE</scope>
    <source>
        <strain evidence="2">CBS 379.55</strain>
    </source>
</reference>
<accession>A0A6A6JXA3</accession>
<evidence type="ECO:0000313" key="3">
    <source>
        <dbReference type="Proteomes" id="UP000800097"/>
    </source>
</evidence>
<protein>
    <submittedName>
        <fullName evidence="2">HET-domain-containing protein</fullName>
    </submittedName>
</protein>
<name>A0A6A6JXA3_WESOR</name>
<dbReference type="RefSeq" id="XP_033658241.1">
    <property type="nucleotide sequence ID" value="XM_033800492.1"/>
</dbReference>
<dbReference type="GeneID" id="54553667"/>
<keyword evidence="3" id="KW-1185">Reference proteome</keyword>
<feature type="domain" description="Heterokaryon incompatibility" evidence="1">
    <location>
        <begin position="270"/>
        <end position="430"/>
    </location>
</feature>
<gene>
    <name evidence="2" type="ORF">EI97DRAFT_453955</name>
</gene>
<organism evidence="2 3">
    <name type="scientific">Westerdykella ornata</name>
    <dbReference type="NCBI Taxonomy" id="318751"/>
    <lineage>
        <taxon>Eukaryota</taxon>
        <taxon>Fungi</taxon>
        <taxon>Dikarya</taxon>
        <taxon>Ascomycota</taxon>
        <taxon>Pezizomycotina</taxon>
        <taxon>Dothideomycetes</taxon>
        <taxon>Pleosporomycetidae</taxon>
        <taxon>Pleosporales</taxon>
        <taxon>Sporormiaceae</taxon>
        <taxon>Westerdykella</taxon>
    </lineage>
</organism>
<dbReference type="PANTHER" id="PTHR33112:SF10">
    <property type="entry name" value="TOL"/>
    <property type="match status" value="1"/>
</dbReference>
<evidence type="ECO:0000259" key="1">
    <source>
        <dbReference type="Pfam" id="PF06985"/>
    </source>
</evidence>
<dbReference type="Proteomes" id="UP000800097">
    <property type="component" value="Unassembled WGS sequence"/>
</dbReference>
<dbReference type="OrthoDB" id="4161196at2759"/>
<dbReference type="PANTHER" id="PTHR33112">
    <property type="entry name" value="DOMAIN PROTEIN, PUTATIVE-RELATED"/>
    <property type="match status" value="1"/>
</dbReference>